<dbReference type="CDD" id="cd24067">
    <property type="entry name" value="ASKHA_NBD_ROK_BsFRK-like"/>
    <property type="match status" value="1"/>
</dbReference>
<keyword evidence="7" id="KW-0418">Kinase</keyword>
<dbReference type="EC" id="2.7.1.4" evidence="5"/>
<evidence type="ECO:0000256" key="1">
    <source>
        <dbReference type="ARBA" id="ARBA00001946"/>
    </source>
</evidence>
<keyword evidence="3" id="KW-0862">Zinc</keyword>
<dbReference type="PANTHER" id="PTHR42742:SF3">
    <property type="entry name" value="FRUCTOKINASE"/>
    <property type="match status" value="1"/>
</dbReference>
<accession>A0A3P3XS89</accession>
<protein>
    <recommendedName>
        <fullName evidence="5">fructokinase</fullName>
        <ecNumber evidence="5">2.7.1.4</ecNumber>
    </recommendedName>
</protein>
<proteinExistence type="predicted"/>
<keyword evidence="7" id="KW-0808">Transferase</keyword>
<dbReference type="InterPro" id="IPR043129">
    <property type="entry name" value="ATPase_NBD"/>
</dbReference>
<dbReference type="Gene3D" id="3.30.420.40">
    <property type="match status" value="2"/>
</dbReference>
<comment type="catalytic activity">
    <reaction evidence="6">
        <text>D-fructose + ATP = D-fructose 6-phosphate + ADP + H(+)</text>
        <dbReference type="Rhea" id="RHEA:16125"/>
        <dbReference type="ChEBI" id="CHEBI:15378"/>
        <dbReference type="ChEBI" id="CHEBI:30616"/>
        <dbReference type="ChEBI" id="CHEBI:37721"/>
        <dbReference type="ChEBI" id="CHEBI:61527"/>
        <dbReference type="ChEBI" id="CHEBI:456216"/>
        <dbReference type="EC" id="2.7.1.4"/>
    </reaction>
</comment>
<dbReference type="GO" id="GO:0008865">
    <property type="term" value="F:fructokinase activity"/>
    <property type="evidence" value="ECO:0007669"/>
    <property type="project" value="UniProtKB-EC"/>
</dbReference>
<evidence type="ECO:0000256" key="5">
    <source>
        <dbReference type="ARBA" id="ARBA00038887"/>
    </source>
</evidence>
<comment type="cofactor">
    <cofactor evidence="1">
        <name>Mg(2+)</name>
        <dbReference type="ChEBI" id="CHEBI:18420"/>
    </cofactor>
</comment>
<keyword evidence="4" id="KW-0460">Magnesium</keyword>
<dbReference type="InterPro" id="IPR049874">
    <property type="entry name" value="ROK_cs"/>
</dbReference>
<evidence type="ECO:0000313" key="7">
    <source>
        <dbReference type="EMBL" id="SLM19161.1"/>
    </source>
</evidence>
<dbReference type="PROSITE" id="PS01125">
    <property type="entry name" value="ROK"/>
    <property type="match status" value="1"/>
</dbReference>
<dbReference type="EMBL" id="FWDO01000005">
    <property type="protein sequence ID" value="SLM19161.1"/>
    <property type="molecule type" value="Genomic_DNA"/>
</dbReference>
<evidence type="ECO:0000256" key="2">
    <source>
        <dbReference type="ARBA" id="ARBA00022723"/>
    </source>
</evidence>
<name>A0A3P3XS89_9SPIR</name>
<gene>
    <name evidence="7" type="ORF">SPIRO4BDMA_50676</name>
</gene>
<reference evidence="7" key="1">
    <citation type="submission" date="2017-02" db="EMBL/GenBank/DDBJ databases">
        <authorList>
            <person name="Regsiter A."/>
            <person name="William W."/>
        </authorList>
    </citation>
    <scope>NUCLEOTIDE SEQUENCE</scope>
    <source>
        <strain evidence="7">BdmA 4</strain>
    </source>
</reference>
<dbReference type="AlphaFoldDB" id="A0A3P3XS89"/>
<dbReference type="SUPFAM" id="SSF53067">
    <property type="entry name" value="Actin-like ATPase domain"/>
    <property type="match status" value="1"/>
</dbReference>
<sequence>MLIGAIEGGGTKFICAIALFDPDDSAEKKPEIIEQIRIPTEGPEVTLAAASDFFRAAQDGRRESRQGLKVRGGLNIEALGLGMFGPVECDTRSPRWGYLLNTPKPRWSDIDVAYRLQRELGVPVRLETDVAAAALGEWKWGAGRGAKVCVYVTVGTGIGAGILVDGAPLRGHFHPEVGHMRVPKIVKDLGAKASGGHSSLRGRGESAGSGQFADTGFEDEKFKGVCIHHGDCLEGLASGPAIKARWGIAPEDLPADHPAWRLEAEYLALAFSNIALTVAPDRIIVGGGIGLHDGLLDMVAERMNGLLGGYIQALDSADAIRRYIARAELGADAGILGAAQLGWEAARP</sequence>
<dbReference type="InterPro" id="IPR000600">
    <property type="entry name" value="ROK"/>
</dbReference>
<dbReference type="InterPro" id="IPR051804">
    <property type="entry name" value="Carb_Metab_Reg_Kinase/Isom"/>
</dbReference>
<evidence type="ECO:0000256" key="6">
    <source>
        <dbReference type="ARBA" id="ARBA00048451"/>
    </source>
</evidence>
<dbReference type="Pfam" id="PF00480">
    <property type="entry name" value="ROK"/>
    <property type="match status" value="1"/>
</dbReference>
<keyword evidence="2" id="KW-0479">Metal-binding</keyword>
<dbReference type="PANTHER" id="PTHR42742">
    <property type="entry name" value="TRANSCRIPTIONAL REPRESSOR MPRA"/>
    <property type="match status" value="1"/>
</dbReference>
<dbReference type="GO" id="GO:0046872">
    <property type="term" value="F:metal ion binding"/>
    <property type="evidence" value="ECO:0007669"/>
    <property type="project" value="UniProtKB-KW"/>
</dbReference>
<organism evidence="7">
    <name type="scientific">uncultured spirochete</name>
    <dbReference type="NCBI Taxonomy" id="156406"/>
    <lineage>
        <taxon>Bacteria</taxon>
        <taxon>Pseudomonadati</taxon>
        <taxon>Spirochaetota</taxon>
        <taxon>Spirochaetia</taxon>
        <taxon>Spirochaetales</taxon>
        <taxon>environmental samples</taxon>
    </lineage>
</organism>
<evidence type="ECO:0000256" key="3">
    <source>
        <dbReference type="ARBA" id="ARBA00022833"/>
    </source>
</evidence>
<evidence type="ECO:0000256" key="4">
    <source>
        <dbReference type="ARBA" id="ARBA00022842"/>
    </source>
</evidence>